<keyword evidence="2" id="KW-0067">ATP-binding</keyword>
<dbReference type="STRING" id="1123024.GCA_000423625_00023"/>
<dbReference type="GO" id="GO:0005524">
    <property type="term" value="F:ATP binding"/>
    <property type="evidence" value="ECO:0007669"/>
    <property type="project" value="UniProtKB-KW"/>
</dbReference>
<dbReference type="GO" id="GO:0004016">
    <property type="term" value="F:adenylate cyclase activity"/>
    <property type="evidence" value="ECO:0007669"/>
    <property type="project" value="TreeGrafter"/>
</dbReference>
<comment type="caution">
    <text evidence="4">The sequence shown here is derived from an EMBL/GenBank/DDBJ whole genome shotgun (WGS) entry which is preliminary data.</text>
</comment>
<feature type="compositionally biased region" description="Low complexity" evidence="3">
    <location>
        <begin position="93"/>
        <end position="102"/>
    </location>
</feature>
<keyword evidence="1" id="KW-0547">Nucleotide-binding</keyword>
<gene>
    <name evidence="4" type="ORF">PA7_30960</name>
</gene>
<proteinExistence type="predicted"/>
<dbReference type="Proteomes" id="UP000321328">
    <property type="component" value="Unassembled WGS sequence"/>
</dbReference>
<feature type="compositionally biased region" description="Low complexity" evidence="3">
    <location>
        <begin position="65"/>
        <end position="83"/>
    </location>
</feature>
<name>A0A511D399_9PSEU</name>
<protein>
    <recommendedName>
        <fullName evidence="6">Orc1-like AAA ATPase domain-containing protein</fullName>
    </recommendedName>
</protein>
<organism evidence="4 5">
    <name type="scientific">Pseudonocardia asaccharolytica DSM 44247 = NBRC 16224</name>
    <dbReference type="NCBI Taxonomy" id="1123024"/>
    <lineage>
        <taxon>Bacteria</taxon>
        <taxon>Bacillati</taxon>
        <taxon>Actinomycetota</taxon>
        <taxon>Actinomycetes</taxon>
        <taxon>Pseudonocardiales</taxon>
        <taxon>Pseudonocardiaceae</taxon>
        <taxon>Pseudonocardia</taxon>
    </lineage>
</organism>
<dbReference type="EMBL" id="BJVI01000034">
    <property type="protein sequence ID" value="GEL19259.1"/>
    <property type="molecule type" value="Genomic_DNA"/>
</dbReference>
<dbReference type="RefSeq" id="WP_028928353.1">
    <property type="nucleotide sequence ID" value="NZ_AUII01000001.1"/>
</dbReference>
<evidence type="ECO:0000313" key="5">
    <source>
        <dbReference type="Proteomes" id="UP000321328"/>
    </source>
</evidence>
<dbReference type="PANTHER" id="PTHR16305:SF35">
    <property type="entry name" value="TRANSCRIPTIONAL ACTIVATOR DOMAIN"/>
    <property type="match status" value="1"/>
</dbReference>
<evidence type="ECO:0008006" key="6">
    <source>
        <dbReference type="Google" id="ProtNLM"/>
    </source>
</evidence>
<evidence type="ECO:0000256" key="1">
    <source>
        <dbReference type="ARBA" id="ARBA00022741"/>
    </source>
</evidence>
<keyword evidence="5" id="KW-1185">Reference proteome</keyword>
<dbReference type="GO" id="GO:0005737">
    <property type="term" value="C:cytoplasm"/>
    <property type="evidence" value="ECO:0007669"/>
    <property type="project" value="TreeGrafter"/>
</dbReference>
<evidence type="ECO:0000313" key="4">
    <source>
        <dbReference type="EMBL" id="GEL19259.1"/>
    </source>
</evidence>
<dbReference type="AlphaFoldDB" id="A0A511D399"/>
<dbReference type="PANTHER" id="PTHR16305">
    <property type="entry name" value="TESTICULAR SOLUBLE ADENYLYL CYCLASE"/>
    <property type="match status" value="1"/>
</dbReference>
<accession>A0A511D399</accession>
<evidence type="ECO:0000256" key="2">
    <source>
        <dbReference type="ARBA" id="ARBA00022840"/>
    </source>
</evidence>
<feature type="region of interest" description="Disordered" evidence="3">
    <location>
        <begin position="65"/>
        <end position="102"/>
    </location>
</feature>
<reference evidence="4 5" key="1">
    <citation type="submission" date="2019-07" db="EMBL/GenBank/DDBJ databases">
        <title>Whole genome shotgun sequence of Pseudonocardia asaccharolytica NBRC 16224.</title>
        <authorList>
            <person name="Hosoyama A."/>
            <person name="Uohara A."/>
            <person name="Ohji S."/>
            <person name="Ichikawa N."/>
        </authorList>
    </citation>
    <scope>NUCLEOTIDE SEQUENCE [LARGE SCALE GENOMIC DNA]</scope>
    <source>
        <strain evidence="4 5">NBRC 16224</strain>
    </source>
</reference>
<evidence type="ECO:0000256" key="3">
    <source>
        <dbReference type="SAM" id="MobiDB-lite"/>
    </source>
</evidence>
<sequence>MLHGLYWLTANLAARDPLLIAVDDAHWADPASLRFLNYLARRLDGLTVLLVVAARPTATGSGAALRAARGDAALRPAPLTPGRSPGGDRARPPRSSSRPATR</sequence>
<dbReference type="OrthoDB" id="3178131at2"/>